<dbReference type="SUPFAM" id="SSF56436">
    <property type="entry name" value="C-type lectin-like"/>
    <property type="match status" value="1"/>
</dbReference>
<evidence type="ECO:0000256" key="2">
    <source>
        <dbReference type="ARBA" id="ARBA00022729"/>
    </source>
</evidence>
<keyword evidence="10" id="KW-1185">Reference proteome</keyword>
<proteinExistence type="predicted"/>
<feature type="domain" description="Kazal-like" evidence="8">
    <location>
        <begin position="149"/>
        <end position="196"/>
    </location>
</feature>
<dbReference type="CDD" id="cd00054">
    <property type="entry name" value="EGF_CA"/>
    <property type="match status" value="1"/>
</dbReference>
<evidence type="ECO:0000256" key="1">
    <source>
        <dbReference type="ARBA" id="ARBA00022536"/>
    </source>
</evidence>
<dbReference type="PANTHER" id="PTHR22803">
    <property type="entry name" value="MANNOSE, PHOSPHOLIPASE, LECTIN RECEPTOR RELATED"/>
    <property type="match status" value="1"/>
</dbReference>
<dbReference type="AlphaFoldDB" id="A0A2B4RC29"/>
<dbReference type="InterPro" id="IPR016186">
    <property type="entry name" value="C-type_lectin-like/link_sf"/>
</dbReference>
<dbReference type="SMART" id="SM00034">
    <property type="entry name" value="CLECT"/>
    <property type="match status" value="1"/>
</dbReference>
<dbReference type="PROSITE" id="PS00615">
    <property type="entry name" value="C_TYPE_LECTIN_1"/>
    <property type="match status" value="1"/>
</dbReference>
<dbReference type="OrthoDB" id="5948045at2759"/>
<dbReference type="SMART" id="SM00179">
    <property type="entry name" value="EGF_CA"/>
    <property type="match status" value="1"/>
</dbReference>
<comment type="caution">
    <text evidence="5">Lacks conserved residue(s) required for the propagation of feature annotation.</text>
</comment>
<sequence>MPRSFLLQDWFAFFGNGSEFNLTLSGEADFPNIVSPIADDNYGFCQEVEFNTTFYASPVVLVSVHHIYNPQVTMKSPVSPKNNIISAWVEEVSLTSMRICVKNLSGTGSKHDPLSVSYNVIGDLNPCLDVFCPSFGVCKTYSAHEARCVCNDNCPSYQDPVCTENGTTYDNECQYKLSFCKGLDNNTLYHSGGCKDICPSGWSYFSGFCHHTSDTCTNWTIAVKECRQENSVLADVNNNEENIYIQHRHNGDKSWLGLNDISTDGDFTWVDRRHGNFTAWAENQPNNLKEEDCAHALGVKHDYEWNDVQCSDCYQFTCKKDLDECENELNYCHKQATSTNERGSYKCKCNAGYLGDGFQCSSFFSAASSCGHRYTSSAFLFSLVNKLGWGPVRLTQQGKYSYYRSDSISSCSDSGPGFGGGLDFYIPSYASSTNSYSNLGYTYSPSSGHSYSSSFTKSFLAGSHIFRPDDIEVFYETT</sequence>
<dbReference type="Gene3D" id="3.10.100.10">
    <property type="entry name" value="Mannose-Binding Protein A, subunit A"/>
    <property type="match status" value="1"/>
</dbReference>
<dbReference type="PROSITE" id="PS51465">
    <property type="entry name" value="KAZAL_2"/>
    <property type="match status" value="1"/>
</dbReference>
<keyword evidence="2" id="KW-0732">Signal</keyword>
<dbReference type="GO" id="GO:0005509">
    <property type="term" value="F:calcium ion binding"/>
    <property type="evidence" value="ECO:0007669"/>
    <property type="project" value="InterPro"/>
</dbReference>
<dbReference type="EMBL" id="LSMT01000866">
    <property type="protein sequence ID" value="PFX13948.1"/>
    <property type="molecule type" value="Genomic_DNA"/>
</dbReference>
<evidence type="ECO:0000256" key="4">
    <source>
        <dbReference type="ARBA" id="ARBA00023157"/>
    </source>
</evidence>
<dbReference type="SUPFAM" id="SSF100895">
    <property type="entry name" value="Kazal-type serine protease inhibitors"/>
    <property type="match status" value="1"/>
</dbReference>
<gene>
    <name evidence="9" type="primary">ACAN</name>
    <name evidence="9" type="ORF">AWC38_SpisGene21933</name>
</gene>
<dbReference type="SUPFAM" id="SSF57196">
    <property type="entry name" value="EGF/Laminin"/>
    <property type="match status" value="1"/>
</dbReference>
<evidence type="ECO:0000256" key="3">
    <source>
        <dbReference type="ARBA" id="ARBA00022737"/>
    </source>
</evidence>
<dbReference type="Gene3D" id="3.30.60.30">
    <property type="match status" value="1"/>
</dbReference>
<dbReference type="CDD" id="cd00037">
    <property type="entry name" value="CLECT"/>
    <property type="match status" value="1"/>
</dbReference>
<dbReference type="PROSITE" id="PS50041">
    <property type="entry name" value="C_TYPE_LECTIN_2"/>
    <property type="match status" value="1"/>
</dbReference>
<keyword evidence="3" id="KW-0677">Repeat</keyword>
<evidence type="ECO:0000313" key="10">
    <source>
        <dbReference type="Proteomes" id="UP000225706"/>
    </source>
</evidence>
<dbReference type="FunFam" id="2.10.25.10:FF:000038">
    <property type="entry name" value="Fibrillin 2"/>
    <property type="match status" value="1"/>
</dbReference>
<dbReference type="InterPro" id="IPR001881">
    <property type="entry name" value="EGF-like_Ca-bd_dom"/>
</dbReference>
<dbReference type="Pfam" id="PF12947">
    <property type="entry name" value="EGF_3"/>
    <property type="match status" value="1"/>
</dbReference>
<dbReference type="InterPro" id="IPR002350">
    <property type="entry name" value="Kazal_dom"/>
</dbReference>
<dbReference type="Pfam" id="PF07648">
    <property type="entry name" value="Kazal_2"/>
    <property type="match status" value="1"/>
</dbReference>
<dbReference type="InterPro" id="IPR000742">
    <property type="entry name" value="EGF"/>
</dbReference>
<dbReference type="InterPro" id="IPR024731">
    <property type="entry name" value="NELL2-like_EGF"/>
</dbReference>
<dbReference type="InterPro" id="IPR001304">
    <property type="entry name" value="C-type_lectin-like"/>
</dbReference>
<comment type="caution">
    <text evidence="9">The sequence shown here is derived from an EMBL/GenBank/DDBJ whole genome shotgun (WGS) entry which is preliminary data.</text>
</comment>
<dbReference type="InterPro" id="IPR018378">
    <property type="entry name" value="C-type_lectin_CS"/>
</dbReference>
<dbReference type="Pfam" id="PF00059">
    <property type="entry name" value="Lectin_C"/>
    <property type="match status" value="1"/>
</dbReference>
<dbReference type="InterPro" id="IPR036058">
    <property type="entry name" value="Kazal_dom_sf"/>
</dbReference>
<dbReference type="PROSITE" id="PS50026">
    <property type="entry name" value="EGF_3"/>
    <property type="match status" value="1"/>
</dbReference>
<evidence type="ECO:0000259" key="6">
    <source>
        <dbReference type="PROSITE" id="PS50026"/>
    </source>
</evidence>
<evidence type="ECO:0000313" key="9">
    <source>
        <dbReference type="EMBL" id="PFX13948.1"/>
    </source>
</evidence>
<evidence type="ECO:0000259" key="8">
    <source>
        <dbReference type="PROSITE" id="PS51465"/>
    </source>
</evidence>
<accession>A0A2B4RC29</accession>
<evidence type="ECO:0000259" key="7">
    <source>
        <dbReference type="PROSITE" id="PS50041"/>
    </source>
</evidence>
<name>A0A2B4RC29_STYPI</name>
<reference evidence="10" key="1">
    <citation type="journal article" date="2017" name="bioRxiv">
        <title>Comparative analysis of the genomes of Stylophora pistillata and Acropora digitifera provides evidence for extensive differences between species of corals.</title>
        <authorList>
            <person name="Voolstra C.R."/>
            <person name="Li Y."/>
            <person name="Liew Y.J."/>
            <person name="Baumgarten S."/>
            <person name="Zoccola D."/>
            <person name="Flot J.-F."/>
            <person name="Tambutte S."/>
            <person name="Allemand D."/>
            <person name="Aranda M."/>
        </authorList>
    </citation>
    <scope>NUCLEOTIDE SEQUENCE [LARGE SCALE GENOMIC DNA]</scope>
</reference>
<dbReference type="Proteomes" id="UP000225706">
    <property type="component" value="Unassembled WGS sequence"/>
</dbReference>
<dbReference type="Gene3D" id="2.10.25.10">
    <property type="entry name" value="Laminin"/>
    <property type="match status" value="1"/>
</dbReference>
<keyword evidence="4" id="KW-1015">Disulfide bond</keyword>
<feature type="domain" description="EGF-like" evidence="6">
    <location>
        <begin position="321"/>
        <end position="359"/>
    </location>
</feature>
<feature type="domain" description="C-type lectin" evidence="7">
    <location>
        <begin position="205"/>
        <end position="319"/>
    </location>
</feature>
<dbReference type="InterPro" id="IPR050111">
    <property type="entry name" value="C-type_lectin/snaclec_domain"/>
</dbReference>
<dbReference type="CDD" id="cd00104">
    <property type="entry name" value="KAZAL_FS"/>
    <property type="match status" value="1"/>
</dbReference>
<organism evidence="9 10">
    <name type="scientific">Stylophora pistillata</name>
    <name type="common">Smooth cauliflower coral</name>
    <dbReference type="NCBI Taxonomy" id="50429"/>
    <lineage>
        <taxon>Eukaryota</taxon>
        <taxon>Metazoa</taxon>
        <taxon>Cnidaria</taxon>
        <taxon>Anthozoa</taxon>
        <taxon>Hexacorallia</taxon>
        <taxon>Scleractinia</taxon>
        <taxon>Astrocoeniina</taxon>
        <taxon>Pocilloporidae</taxon>
        <taxon>Stylophora</taxon>
    </lineage>
</organism>
<protein>
    <submittedName>
        <fullName evidence="9">Aggrecan core protein</fullName>
    </submittedName>
</protein>
<evidence type="ECO:0000256" key="5">
    <source>
        <dbReference type="PROSITE-ProRule" id="PRU00076"/>
    </source>
</evidence>
<keyword evidence="1 5" id="KW-0245">EGF-like domain</keyword>
<dbReference type="InterPro" id="IPR016187">
    <property type="entry name" value="CTDL_fold"/>
</dbReference>